<dbReference type="OrthoDB" id="9808260at2"/>
<sequence length="705" mass="81488">MKYLLLPFFLLSVFLGQAQNAEVYPVFPECESVSYNASEDCFKNSLISYIVDHFQVPSNVLASNYSGEIAVVFEVTKAGTFKLMYVNAAYDELKDEVARVFELLPVIQPARYNATPTYMQFRLPIKIPLERNEIQDLEDFSSEEINRSEVTRSKDLEDNQLILAANEYDSIQTKLFTNPRYESSINIPLSHEYYSRFDAALNQVGTNNHTASKPLLFKDVSKYYDLKADAQRLHHNRRTLVGRKIWNEHTVRFQNEDYWFTFDFALDLQLGKDFGDTNADYTYNNTRAAIFQGGLGENFNFYTVVYENQGRFAGYFNNWAESIRPDGGDPAIIPSRGIAKPFGEDAYDYPVAEGYLSYSPSKYFNIQFGHGKNFIGDGYRSLLVSDVTSPYPYFKLNTTFWKLKYTNTWMSMRDVRPEVTGDGSFRTKYMANHYLSLNVTKRLNIGLFESVIWENDNNRGFDVNYLNPVIFYRAIEFSTGARGGNALIGLSGKYKISDHLNAYTQVIIDEFSSSDIFGGEKSWKNKLGYQVGLKYFNAFKVPNLFLQLEYNQVRPYTYSHNTEVLNYGHNNQSLAHLWGANFREIIAIARYKKDRWYGTAKFIYGKRGFDYDNDPFSYGGDIYRNYEDRPFDNGVEIGQGNTGISFFGQVEAGYIINPETNLKLYGSFIYRNMNTDVNTISSYDISTSWLNFGIRTDIFNWYYDY</sequence>
<evidence type="ECO:0000256" key="1">
    <source>
        <dbReference type="SAM" id="SignalP"/>
    </source>
</evidence>
<dbReference type="STRING" id="1334022.SAMN04487907_10195"/>
<organism evidence="2 3">
    <name type="scientific">Zunongwangia mangrovi</name>
    <dbReference type="NCBI Taxonomy" id="1334022"/>
    <lineage>
        <taxon>Bacteria</taxon>
        <taxon>Pseudomonadati</taxon>
        <taxon>Bacteroidota</taxon>
        <taxon>Flavobacteriia</taxon>
        <taxon>Flavobacteriales</taxon>
        <taxon>Flavobacteriaceae</taxon>
        <taxon>Zunongwangia</taxon>
    </lineage>
</organism>
<name>A0A1I1D4H9_9FLAO</name>
<evidence type="ECO:0000313" key="3">
    <source>
        <dbReference type="Proteomes" id="UP000199438"/>
    </source>
</evidence>
<dbReference type="Gene3D" id="2.40.160.130">
    <property type="entry name" value="Capsule assembly protein Wzi"/>
    <property type="match status" value="1"/>
</dbReference>
<evidence type="ECO:0000313" key="2">
    <source>
        <dbReference type="EMBL" id="SFB69236.1"/>
    </source>
</evidence>
<dbReference type="RefSeq" id="WP_092539442.1">
    <property type="nucleotide sequence ID" value="NZ_FOKV01000001.1"/>
</dbReference>
<protein>
    <submittedName>
        <fullName evidence="2">Protein involved in gliding motility RemB</fullName>
    </submittedName>
</protein>
<keyword evidence="1" id="KW-0732">Signal</keyword>
<dbReference type="AlphaFoldDB" id="A0A1I1D4H9"/>
<feature type="chain" id="PRO_5011784213" evidence="1">
    <location>
        <begin position="19"/>
        <end position="705"/>
    </location>
</feature>
<accession>A0A1I1D4H9</accession>
<keyword evidence="3" id="KW-1185">Reference proteome</keyword>
<gene>
    <name evidence="2" type="ORF">SAMN04487907_10195</name>
</gene>
<feature type="signal peptide" evidence="1">
    <location>
        <begin position="1"/>
        <end position="18"/>
    </location>
</feature>
<dbReference type="EMBL" id="FOKV01000001">
    <property type="protein sequence ID" value="SFB69236.1"/>
    <property type="molecule type" value="Genomic_DNA"/>
</dbReference>
<reference evidence="3" key="1">
    <citation type="submission" date="2016-10" db="EMBL/GenBank/DDBJ databases">
        <authorList>
            <person name="Varghese N."/>
            <person name="Submissions S."/>
        </authorList>
    </citation>
    <scope>NUCLEOTIDE SEQUENCE [LARGE SCALE GENOMIC DNA]</scope>
    <source>
        <strain evidence="3">DSM 24499</strain>
    </source>
</reference>
<dbReference type="InterPro" id="IPR038636">
    <property type="entry name" value="Wzi_sf"/>
</dbReference>
<proteinExistence type="predicted"/>
<dbReference type="Proteomes" id="UP000199438">
    <property type="component" value="Unassembled WGS sequence"/>
</dbReference>